<reference evidence="1 2" key="1">
    <citation type="submission" date="2024-01" db="EMBL/GenBank/DDBJ databases">
        <title>The genomes of 5 underutilized Papilionoideae crops provide insights into root nodulation and disease resistanc.</title>
        <authorList>
            <person name="Jiang F."/>
        </authorList>
    </citation>
    <scope>NUCLEOTIDE SEQUENCE [LARGE SCALE GENOMIC DNA]</scope>
    <source>
        <strain evidence="1">LVBAO_FW01</strain>
        <tissue evidence="1">Leaves</tissue>
    </source>
</reference>
<evidence type="ECO:0000313" key="2">
    <source>
        <dbReference type="Proteomes" id="UP001367508"/>
    </source>
</evidence>
<dbReference type="EMBL" id="JAYMYQ010000001">
    <property type="protein sequence ID" value="KAK7360956.1"/>
    <property type="molecule type" value="Genomic_DNA"/>
</dbReference>
<protein>
    <submittedName>
        <fullName evidence="1">Uncharacterized protein</fullName>
    </submittedName>
</protein>
<accession>A0AAN9MVZ9</accession>
<proteinExistence type="predicted"/>
<keyword evidence="2" id="KW-1185">Reference proteome</keyword>
<sequence length="103" mass="11461">MVLSKLEDIDLVQLNDIEPLWNSMLYRITFLEGRKHGSGATTVGSQEVRVTVPLSMNVVEQPIQVNTNSPADIRRKLAESFYIKYGASMMFKSGLTLNICIGA</sequence>
<organism evidence="1 2">
    <name type="scientific">Canavalia gladiata</name>
    <name type="common">Sword bean</name>
    <name type="synonym">Dolichos gladiatus</name>
    <dbReference type="NCBI Taxonomy" id="3824"/>
    <lineage>
        <taxon>Eukaryota</taxon>
        <taxon>Viridiplantae</taxon>
        <taxon>Streptophyta</taxon>
        <taxon>Embryophyta</taxon>
        <taxon>Tracheophyta</taxon>
        <taxon>Spermatophyta</taxon>
        <taxon>Magnoliopsida</taxon>
        <taxon>eudicotyledons</taxon>
        <taxon>Gunneridae</taxon>
        <taxon>Pentapetalae</taxon>
        <taxon>rosids</taxon>
        <taxon>fabids</taxon>
        <taxon>Fabales</taxon>
        <taxon>Fabaceae</taxon>
        <taxon>Papilionoideae</taxon>
        <taxon>50 kb inversion clade</taxon>
        <taxon>NPAAA clade</taxon>
        <taxon>indigoferoid/millettioid clade</taxon>
        <taxon>Phaseoleae</taxon>
        <taxon>Canavalia</taxon>
    </lineage>
</organism>
<gene>
    <name evidence="1" type="ORF">VNO77_02977</name>
</gene>
<name>A0AAN9MVZ9_CANGL</name>
<comment type="caution">
    <text evidence="1">The sequence shown here is derived from an EMBL/GenBank/DDBJ whole genome shotgun (WGS) entry which is preliminary data.</text>
</comment>
<dbReference type="AlphaFoldDB" id="A0AAN9MVZ9"/>
<dbReference type="Proteomes" id="UP001367508">
    <property type="component" value="Unassembled WGS sequence"/>
</dbReference>
<evidence type="ECO:0000313" key="1">
    <source>
        <dbReference type="EMBL" id="KAK7360956.1"/>
    </source>
</evidence>